<dbReference type="EMBL" id="UYRS01000112">
    <property type="protein sequence ID" value="VDK21695.1"/>
    <property type="molecule type" value="Genomic_DNA"/>
</dbReference>
<keyword evidence="1" id="KW-0489">Methyltransferase</keyword>
<dbReference type="GO" id="GO:0008173">
    <property type="term" value="F:RNA methyltransferase activity"/>
    <property type="evidence" value="ECO:0007669"/>
    <property type="project" value="InterPro"/>
</dbReference>
<dbReference type="Gene3D" id="3.40.50.150">
    <property type="entry name" value="Vaccinia Virus protein VP39"/>
    <property type="match status" value="1"/>
</dbReference>
<dbReference type="InterPro" id="IPR029063">
    <property type="entry name" value="SAM-dependent_MTases_sf"/>
</dbReference>
<protein>
    <submittedName>
        <fullName evidence="5">SAM_MT_RSMB_NOP domain-containing protein</fullName>
    </submittedName>
</protein>
<evidence type="ECO:0000259" key="2">
    <source>
        <dbReference type="PROSITE" id="PS51686"/>
    </source>
</evidence>
<sequence length="140" mass="14789">MLPKAQQRGLSKNDPVLAGMMEGPPEGDALDLASFITRLAMSLCEVGGYVVYSTCTLSTAQNQAVIEFCLESRKSDDDAKFAVVDATAFVELCVSQLSPALGVRVVPAYSAAGLPLGAMVIPCLAANYGPTFICKIKRLK</sequence>
<comment type="similarity">
    <text evidence="1">Belongs to the class I-like SAM-binding methyltransferase superfamily. RsmB/NOP family.</text>
</comment>
<dbReference type="InterPro" id="IPR001678">
    <property type="entry name" value="MeTrfase_RsmB-F_NOP2_dom"/>
</dbReference>
<accession>A0A0R3VTY6</accession>
<dbReference type="GO" id="GO:0003723">
    <property type="term" value="F:RNA binding"/>
    <property type="evidence" value="ECO:0007669"/>
    <property type="project" value="UniProtKB-UniRule"/>
</dbReference>
<keyword evidence="1" id="KW-0694">RNA-binding</keyword>
<organism evidence="5">
    <name type="scientific">Taenia asiatica</name>
    <name type="common">Asian tapeworm</name>
    <dbReference type="NCBI Taxonomy" id="60517"/>
    <lineage>
        <taxon>Eukaryota</taxon>
        <taxon>Metazoa</taxon>
        <taxon>Spiralia</taxon>
        <taxon>Lophotrochozoa</taxon>
        <taxon>Platyhelminthes</taxon>
        <taxon>Cestoda</taxon>
        <taxon>Eucestoda</taxon>
        <taxon>Cyclophyllidea</taxon>
        <taxon>Taeniidae</taxon>
        <taxon>Taenia</taxon>
    </lineage>
</organism>
<comment type="caution">
    <text evidence="1">Lacks conserved residue(s) required for the propagation of feature annotation.</text>
</comment>
<evidence type="ECO:0000313" key="4">
    <source>
        <dbReference type="Proteomes" id="UP000282613"/>
    </source>
</evidence>
<evidence type="ECO:0000256" key="1">
    <source>
        <dbReference type="PROSITE-ProRule" id="PRU01023"/>
    </source>
</evidence>
<reference evidence="3 4" key="2">
    <citation type="submission" date="2018-11" db="EMBL/GenBank/DDBJ databases">
        <authorList>
            <consortium name="Pathogen Informatics"/>
        </authorList>
    </citation>
    <scope>NUCLEOTIDE SEQUENCE [LARGE SCALE GENOMIC DNA]</scope>
</reference>
<name>A0A0R3VTY6_TAEAS</name>
<feature type="active site" description="Nucleophile" evidence="1">
    <location>
        <position position="55"/>
    </location>
</feature>
<evidence type="ECO:0000313" key="3">
    <source>
        <dbReference type="EMBL" id="VDK21695.1"/>
    </source>
</evidence>
<dbReference type="InterPro" id="IPR023267">
    <property type="entry name" value="RCMT"/>
</dbReference>
<dbReference type="PANTHER" id="PTHR22808:SF27">
    <property type="entry name" value="SAM-DEPENDENT MTASE RSMB_NOP-TYPE DOMAIN-CONTAINING PROTEIN"/>
    <property type="match status" value="1"/>
</dbReference>
<reference evidence="5" key="1">
    <citation type="submission" date="2017-02" db="UniProtKB">
        <authorList>
            <consortium name="WormBaseParasite"/>
        </authorList>
    </citation>
    <scope>IDENTIFICATION</scope>
</reference>
<keyword evidence="1" id="KW-0949">S-adenosyl-L-methionine</keyword>
<dbReference type="AlphaFoldDB" id="A0A0R3VTY6"/>
<evidence type="ECO:0000313" key="5">
    <source>
        <dbReference type="WBParaSite" id="TASK_0000073701-mRNA-1"/>
    </source>
</evidence>
<feature type="domain" description="SAM-dependent MTase RsmB/NOP-type" evidence="2">
    <location>
        <begin position="1"/>
        <end position="139"/>
    </location>
</feature>
<dbReference type="PANTHER" id="PTHR22808">
    <property type="entry name" value="NCL1 YEAST -RELATED NOL1/NOP2/FMU SUN DOMAIN-CONTAINING"/>
    <property type="match status" value="1"/>
</dbReference>
<dbReference type="STRING" id="60517.A0A0R3VTY6"/>
<keyword evidence="1" id="KW-0808">Transferase</keyword>
<keyword evidence="4" id="KW-1185">Reference proteome</keyword>
<gene>
    <name evidence="3" type="ORF">TASK_LOCUS738</name>
</gene>
<dbReference type="GO" id="GO:0001510">
    <property type="term" value="P:RNA methylation"/>
    <property type="evidence" value="ECO:0007669"/>
    <property type="project" value="InterPro"/>
</dbReference>
<dbReference type="OrthoDB" id="8020218at2759"/>
<dbReference type="PROSITE" id="PS51686">
    <property type="entry name" value="SAM_MT_RSMB_NOP"/>
    <property type="match status" value="1"/>
</dbReference>
<dbReference type="SUPFAM" id="SSF53335">
    <property type="entry name" value="S-adenosyl-L-methionine-dependent methyltransferases"/>
    <property type="match status" value="1"/>
</dbReference>
<dbReference type="Proteomes" id="UP000282613">
    <property type="component" value="Unassembled WGS sequence"/>
</dbReference>
<proteinExistence type="inferred from homology"/>
<dbReference type="WBParaSite" id="TASK_0000073701-mRNA-1">
    <property type="protein sequence ID" value="TASK_0000073701-mRNA-1"/>
    <property type="gene ID" value="TASK_0000073701"/>
</dbReference>